<dbReference type="PROSITE" id="PS51257">
    <property type="entry name" value="PROKAR_LIPOPROTEIN"/>
    <property type="match status" value="1"/>
</dbReference>
<reference evidence="2" key="1">
    <citation type="submission" date="2024-04" db="EMBL/GenBank/DDBJ databases">
        <title>Phylogenomic analyses of a clade within the roseobacter group suggest taxonomic reassignments of species of the genera Aestuariivita, Citreicella, Loktanella, Nautella, Pelagibaca, Ruegeria, Thalassobius, Thiobacimonas and Tropicibacter, and the proposal o.</title>
        <authorList>
            <person name="Jeon C.O."/>
        </authorList>
    </citation>
    <scope>NUCLEOTIDE SEQUENCE [LARGE SCALE GENOMIC DNA]</scope>
    <source>
        <strain evidence="2">SS1-5</strain>
    </source>
</reference>
<dbReference type="KEGG" id="yrh:AABB31_04125"/>
<sequence length="220" mass="23660">MRRLKTASIGLVAAAVLGGCGPLNKGSTASQVADLIVDLTTGSTQTAPTAAPPLSPEEVRANPGKFMRVNIRNRNRWDTMIQAGENGTRTTWVDSENNSVTVDGGIVVASRGLMGDLIAADVAEVRAALRRGGGNALRRHDFLKDQDGISTELLQCRIVSQGSETIERLQTRRKTVKFEEKCAGDSLEFTNVYWLNDAGSVIRSLQAVSPDAGYLQIDVF</sequence>
<dbReference type="InterPro" id="IPR021308">
    <property type="entry name" value="GfcB"/>
</dbReference>
<dbReference type="InterPro" id="IPR023373">
    <property type="entry name" value="YmcC_sf"/>
</dbReference>
<protein>
    <submittedName>
        <fullName evidence="1">YjbF family lipoprotein</fullName>
    </submittedName>
</protein>
<evidence type="ECO:0000313" key="1">
    <source>
        <dbReference type="EMBL" id="WZU68131.1"/>
    </source>
</evidence>
<dbReference type="RefSeq" id="WP_342077424.1">
    <property type="nucleotide sequence ID" value="NZ_CP151767.2"/>
</dbReference>
<proteinExistence type="predicted"/>
<name>A0AAN0NJD7_9RHOB</name>
<dbReference type="Gene3D" id="2.40.360.10">
    <property type="entry name" value="YmcC-like"/>
    <property type="match status" value="1"/>
</dbReference>
<dbReference type="Proteomes" id="UP001470809">
    <property type="component" value="Chromosome"/>
</dbReference>
<accession>A0AAN0NJD7</accession>
<dbReference type="Pfam" id="PF11102">
    <property type="entry name" value="YjbF"/>
    <property type="match status" value="1"/>
</dbReference>
<reference evidence="1 2" key="2">
    <citation type="submission" date="2024-08" db="EMBL/GenBank/DDBJ databases">
        <title>Phylogenomic analyses of a clade within the roseobacter group suggest taxonomic reassignments of species of the genera Aestuariivita, Citreicella, Loktanella, Nautella, Pelagibaca, Ruegeria, Thalassobius, Thiobacimonas and Tropicibacter, and the proposal o.</title>
        <authorList>
            <person name="Jeon C.O."/>
        </authorList>
    </citation>
    <scope>NUCLEOTIDE SEQUENCE [LARGE SCALE GENOMIC DNA]</scope>
    <source>
        <strain evidence="1 2">SS1-5</strain>
    </source>
</reference>
<evidence type="ECO:0000313" key="2">
    <source>
        <dbReference type="Proteomes" id="UP001470809"/>
    </source>
</evidence>
<keyword evidence="1" id="KW-0449">Lipoprotein</keyword>
<organism evidence="1 2">
    <name type="scientific">Yoonia rhodophyticola</name>
    <dbReference type="NCBI Taxonomy" id="3137370"/>
    <lineage>
        <taxon>Bacteria</taxon>
        <taxon>Pseudomonadati</taxon>
        <taxon>Pseudomonadota</taxon>
        <taxon>Alphaproteobacteria</taxon>
        <taxon>Rhodobacterales</taxon>
        <taxon>Paracoccaceae</taxon>
        <taxon>Yoonia</taxon>
    </lineage>
</organism>
<gene>
    <name evidence="1" type="ORF">AABB31_04125</name>
</gene>
<dbReference type="SUPFAM" id="SSF159270">
    <property type="entry name" value="YmcC-like"/>
    <property type="match status" value="1"/>
</dbReference>
<dbReference type="EMBL" id="CP151767">
    <property type="protein sequence ID" value="WZU68131.1"/>
    <property type="molecule type" value="Genomic_DNA"/>
</dbReference>
<dbReference type="AlphaFoldDB" id="A0AAN0NJD7"/>
<keyword evidence="2" id="KW-1185">Reference proteome</keyword>